<evidence type="ECO:0000256" key="2">
    <source>
        <dbReference type="ARBA" id="ARBA00022741"/>
    </source>
</evidence>
<dbReference type="Pfam" id="PF02237">
    <property type="entry name" value="BPL_C"/>
    <property type="match status" value="1"/>
</dbReference>
<dbReference type="InterPro" id="IPR045864">
    <property type="entry name" value="aa-tRNA-synth_II/BPL/LPL"/>
</dbReference>
<feature type="domain" description="BPL/LPL catalytic" evidence="7">
    <location>
        <begin position="75"/>
        <end position="254"/>
    </location>
</feature>
<keyword evidence="9" id="KW-1185">Reference proteome</keyword>
<dbReference type="Pfam" id="PF08279">
    <property type="entry name" value="HTH_11"/>
    <property type="match status" value="1"/>
</dbReference>
<keyword evidence="4" id="KW-0092">Biotin</keyword>
<comment type="catalytic activity">
    <reaction evidence="6">
        <text>biotin + L-lysyl-[protein] + ATP = N(6)-biotinyl-L-lysyl-[protein] + AMP + diphosphate + H(+)</text>
        <dbReference type="Rhea" id="RHEA:11756"/>
        <dbReference type="Rhea" id="RHEA-COMP:9752"/>
        <dbReference type="Rhea" id="RHEA-COMP:10505"/>
        <dbReference type="ChEBI" id="CHEBI:15378"/>
        <dbReference type="ChEBI" id="CHEBI:29969"/>
        <dbReference type="ChEBI" id="CHEBI:30616"/>
        <dbReference type="ChEBI" id="CHEBI:33019"/>
        <dbReference type="ChEBI" id="CHEBI:57586"/>
        <dbReference type="ChEBI" id="CHEBI:83144"/>
        <dbReference type="ChEBI" id="CHEBI:456215"/>
        <dbReference type="EC" id="6.3.4.15"/>
    </reaction>
</comment>
<dbReference type="PROSITE" id="PS51733">
    <property type="entry name" value="BPL_LPL_CATALYTIC"/>
    <property type="match status" value="1"/>
</dbReference>
<gene>
    <name evidence="8" type="ORF">ACFQ0F_11050</name>
</gene>
<dbReference type="InterPro" id="IPR008988">
    <property type="entry name" value="Transcriptional_repressor_C"/>
</dbReference>
<dbReference type="InterPro" id="IPR004408">
    <property type="entry name" value="Biotin_CoA_COase_ligase"/>
</dbReference>
<dbReference type="SUPFAM" id="SSF50037">
    <property type="entry name" value="C-terminal domain of transcriptional repressors"/>
    <property type="match status" value="1"/>
</dbReference>
<keyword evidence="1 8" id="KW-0436">Ligase</keyword>
<evidence type="ECO:0000256" key="1">
    <source>
        <dbReference type="ARBA" id="ARBA00022598"/>
    </source>
</evidence>
<dbReference type="InterPro" id="IPR036390">
    <property type="entry name" value="WH_DNA-bd_sf"/>
</dbReference>
<sequence>MPLSLLLALSADEPTSGERLAVRFGCTRAAIAKRINTLRESGVLIEALPRVGYKLAYRYAWWDESILKVHLNGLTALTSCFVLNRVDSTNIWMREHISQAALGEMHIAVTDFQQKGQGRRGREWMSLPGRQITASIGLVSAQGPIAWVGVAIAVGLSLASSLRQLGWPVELKWPNDLWLHGEKLGGILVEMDAMAEGPSRLIIGFGINELLLDSEKQLLARPVASLQDMSIDYDRHALLAVLCSNLIQMLTDFSRFGLVSWRELWPSYDALFGLLVSFEHQGEWREGIAHGIDEQGALLIECNSEIVRCHSGEVSVRINT</sequence>
<organism evidence="8 9">
    <name type="scientific">Paraperlucidibaca wandonensis</name>
    <dbReference type="NCBI Taxonomy" id="1268273"/>
    <lineage>
        <taxon>Bacteria</taxon>
        <taxon>Pseudomonadati</taxon>
        <taxon>Pseudomonadota</taxon>
        <taxon>Gammaproteobacteria</taxon>
        <taxon>Moraxellales</taxon>
        <taxon>Moraxellaceae</taxon>
        <taxon>Paraperlucidibaca</taxon>
    </lineage>
</organism>
<dbReference type="InterPro" id="IPR036388">
    <property type="entry name" value="WH-like_DNA-bd_sf"/>
</dbReference>
<dbReference type="Gene3D" id="2.30.30.100">
    <property type="match status" value="1"/>
</dbReference>
<keyword evidence="3" id="KW-0067">ATP-binding</keyword>
<evidence type="ECO:0000256" key="4">
    <source>
        <dbReference type="ARBA" id="ARBA00023267"/>
    </source>
</evidence>
<dbReference type="PANTHER" id="PTHR12835:SF5">
    <property type="entry name" value="BIOTIN--PROTEIN LIGASE"/>
    <property type="match status" value="1"/>
</dbReference>
<accession>A0ABW3HJI1</accession>
<dbReference type="Proteomes" id="UP001597044">
    <property type="component" value="Unassembled WGS sequence"/>
</dbReference>
<evidence type="ECO:0000256" key="6">
    <source>
        <dbReference type="ARBA" id="ARBA00047846"/>
    </source>
</evidence>
<proteinExistence type="predicted"/>
<dbReference type="GO" id="GO:0004077">
    <property type="term" value="F:biotin--[biotin carboxyl-carrier protein] ligase activity"/>
    <property type="evidence" value="ECO:0007669"/>
    <property type="project" value="UniProtKB-EC"/>
</dbReference>
<dbReference type="EC" id="6.3.4.15" evidence="5"/>
<dbReference type="SUPFAM" id="SSF46785">
    <property type="entry name" value="Winged helix' DNA-binding domain"/>
    <property type="match status" value="1"/>
</dbReference>
<evidence type="ECO:0000256" key="5">
    <source>
        <dbReference type="ARBA" id="ARBA00024227"/>
    </source>
</evidence>
<dbReference type="InterPro" id="IPR004143">
    <property type="entry name" value="BPL_LPL_catalytic"/>
</dbReference>
<evidence type="ECO:0000313" key="9">
    <source>
        <dbReference type="Proteomes" id="UP001597044"/>
    </source>
</evidence>
<comment type="caution">
    <text evidence="8">The sequence shown here is derived from an EMBL/GenBank/DDBJ whole genome shotgun (WGS) entry which is preliminary data.</text>
</comment>
<dbReference type="Pfam" id="PF03099">
    <property type="entry name" value="BPL_LplA_LipB"/>
    <property type="match status" value="1"/>
</dbReference>
<evidence type="ECO:0000256" key="3">
    <source>
        <dbReference type="ARBA" id="ARBA00022840"/>
    </source>
</evidence>
<keyword evidence="2" id="KW-0547">Nucleotide-binding</keyword>
<dbReference type="PANTHER" id="PTHR12835">
    <property type="entry name" value="BIOTIN PROTEIN LIGASE"/>
    <property type="match status" value="1"/>
</dbReference>
<evidence type="ECO:0000313" key="8">
    <source>
        <dbReference type="EMBL" id="MFD0950915.1"/>
    </source>
</evidence>
<reference evidence="9" key="1">
    <citation type="journal article" date="2019" name="Int. J. Syst. Evol. Microbiol.">
        <title>The Global Catalogue of Microorganisms (GCM) 10K type strain sequencing project: providing services to taxonomists for standard genome sequencing and annotation.</title>
        <authorList>
            <consortium name="The Broad Institute Genomics Platform"/>
            <consortium name="The Broad Institute Genome Sequencing Center for Infectious Disease"/>
            <person name="Wu L."/>
            <person name="Ma J."/>
        </authorList>
    </citation>
    <scope>NUCLEOTIDE SEQUENCE [LARGE SCALE GENOMIC DNA]</scope>
    <source>
        <strain evidence="9">CCUG 63419</strain>
    </source>
</reference>
<dbReference type="RefSeq" id="WP_379072207.1">
    <property type="nucleotide sequence ID" value="NZ_JBHTIT010000002.1"/>
</dbReference>
<dbReference type="Gene3D" id="1.10.10.10">
    <property type="entry name" value="Winged helix-like DNA-binding domain superfamily/Winged helix DNA-binding domain"/>
    <property type="match status" value="1"/>
</dbReference>
<protein>
    <recommendedName>
        <fullName evidence="5">biotin--[biotin carboxyl-carrier protein] ligase</fullName>
        <ecNumber evidence="5">6.3.4.15</ecNumber>
    </recommendedName>
</protein>
<evidence type="ECO:0000259" key="7">
    <source>
        <dbReference type="PROSITE" id="PS51733"/>
    </source>
</evidence>
<dbReference type="CDD" id="cd16442">
    <property type="entry name" value="BPL"/>
    <property type="match status" value="1"/>
</dbReference>
<dbReference type="InterPro" id="IPR013196">
    <property type="entry name" value="HTH_11"/>
</dbReference>
<name>A0ABW3HJI1_9GAMM</name>
<dbReference type="SUPFAM" id="SSF55681">
    <property type="entry name" value="Class II aaRS and biotin synthetases"/>
    <property type="match status" value="1"/>
</dbReference>
<dbReference type="EMBL" id="JBHTIT010000002">
    <property type="protein sequence ID" value="MFD0950915.1"/>
    <property type="molecule type" value="Genomic_DNA"/>
</dbReference>
<dbReference type="Gene3D" id="3.30.930.10">
    <property type="entry name" value="Bira Bifunctional Protein, Domain 2"/>
    <property type="match status" value="1"/>
</dbReference>
<dbReference type="NCBIfam" id="TIGR00121">
    <property type="entry name" value="birA_ligase"/>
    <property type="match status" value="1"/>
</dbReference>
<dbReference type="InterPro" id="IPR003142">
    <property type="entry name" value="BPL_C"/>
</dbReference>